<dbReference type="InterPro" id="IPR050111">
    <property type="entry name" value="C-type_lectin/snaclec_domain"/>
</dbReference>
<dbReference type="Proteomes" id="UP000002279">
    <property type="component" value="Chromosome X1"/>
</dbReference>
<evidence type="ECO:0000313" key="7">
    <source>
        <dbReference type="Proteomes" id="UP000002279"/>
    </source>
</evidence>
<dbReference type="GeneTree" id="ENSGT00940000162906"/>
<feature type="region of interest" description="Disordered" evidence="3">
    <location>
        <begin position="41"/>
        <end position="87"/>
    </location>
</feature>
<dbReference type="SUPFAM" id="SSF56436">
    <property type="entry name" value="C-type lectin-like"/>
    <property type="match status" value="1"/>
</dbReference>
<reference evidence="6" key="2">
    <citation type="submission" date="2025-08" db="UniProtKB">
        <authorList>
            <consortium name="Ensembl"/>
        </authorList>
    </citation>
    <scope>IDENTIFICATION</scope>
    <source>
        <strain evidence="6">Glennie</strain>
    </source>
</reference>
<evidence type="ECO:0000256" key="1">
    <source>
        <dbReference type="ARBA" id="ARBA00022734"/>
    </source>
</evidence>
<reference evidence="6 7" key="1">
    <citation type="journal article" date="2008" name="Nature">
        <title>Genome analysis of the platypus reveals unique signatures of evolution.</title>
        <authorList>
            <person name="Warren W.C."/>
            <person name="Hillier L.W."/>
            <person name="Marshall Graves J.A."/>
            <person name="Birney E."/>
            <person name="Ponting C.P."/>
            <person name="Grutzner F."/>
            <person name="Belov K."/>
            <person name="Miller W."/>
            <person name="Clarke L."/>
            <person name="Chinwalla A.T."/>
            <person name="Yang S.P."/>
            <person name="Heger A."/>
            <person name="Locke D.P."/>
            <person name="Miethke P."/>
            <person name="Waters P.D."/>
            <person name="Veyrunes F."/>
            <person name="Fulton L."/>
            <person name="Fulton B."/>
            <person name="Graves T."/>
            <person name="Wallis J."/>
            <person name="Puente X.S."/>
            <person name="Lopez-Otin C."/>
            <person name="Ordonez G.R."/>
            <person name="Eichler E.E."/>
            <person name="Chen L."/>
            <person name="Cheng Z."/>
            <person name="Deakin J.E."/>
            <person name="Alsop A."/>
            <person name="Thompson K."/>
            <person name="Kirby P."/>
            <person name="Papenfuss A.T."/>
            <person name="Wakefield M.J."/>
            <person name="Olender T."/>
            <person name="Lancet D."/>
            <person name="Huttley G.A."/>
            <person name="Smit A.F."/>
            <person name="Pask A."/>
            <person name="Temple-Smith P."/>
            <person name="Batzer M.A."/>
            <person name="Walker J.A."/>
            <person name="Konkel M.K."/>
            <person name="Harris R.S."/>
            <person name="Whittington C.M."/>
            <person name="Wong E.S."/>
            <person name="Gemmell N.J."/>
            <person name="Buschiazzo E."/>
            <person name="Vargas Jentzsch I.M."/>
            <person name="Merkel A."/>
            <person name="Schmitz J."/>
            <person name="Zemann A."/>
            <person name="Churakov G."/>
            <person name="Kriegs J.O."/>
            <person name="Brosius J."/>
            <person name="Murchison E.P."/>
            <person name="Sachidanandam R."/>
            <person name="Smith C."/>
            <person name="Hannon G.J."/>
            <person name="Tsend-Ayush E."/>
            <person name="McMillan D."/>
            <person name="Attenborough R."/>
            <person name="Rens W."/>
            <person name="Ferguson-Smith M."/>
            <person name="Lefevre C.M."/>
            <person name="Sharp J.A."/>
            <person name="Nicholas K.R."/>
            <person name="Ray D.A."/>
            <person name="Kube M."/>
            <person name="Reinhardt R."/>
            <person name="Pringle T.H."/>
            <person name="Taylor J."/>
            <person name="Jones R.C."/>
            <person name="Nixon B."/>
            <person name="Dacheux J.L."/>
            <person name="Niwa H."/>
            <person name="Sekita Y."/>
            <person name="Huang X."/>
            <person name="Stark A."/>
            <person name="Kheradpour P."/>
            <person name="Kellis M."/>
            <person name="Flicek P."/>
            <person name="Chen Y."/>
            <person name="Webber C."/>
            <person name="Hardison R."/>
            <person name="Nelson J."/>
            <person name="Hallsworth-Pepin K."/>
            <person name="Delehaunty K."/>
            <person name="Markovic C."/>
            <person name="Minx P."/>
            <person name="Feng Y."/>
            <person name="Kremitzki C."/>
            <person name="Mitreva M."/>
            <person name="Glasscock J."/>
            <person name="Wylie T."/>
            <person name="Wohldmann P."/>
            <person name="Thiru P."/>
            <person name="Nhan M.N."/>
            <person name="Pohl C.S."/>
            <person name="Smith S.M."/>
            <person name="Hou S."/>
            <person name="Nefedov M."/>
            <person name="de Jong P.J."/>
            <person name="Renfree M.B."/>
            <person name="Mardis E.R."/>
            <person name="Wilson R.K."/>
        </authorList>
    </citation>
    <scope>NUCLEOTIDE SEQUENCE [LARGE SCALE GENOMIC DNA]</scope>
    <source>
        <strain evidence="6 7">Glennie</strain>
    </source>
</reference>
<dbReference type="Ensembl" id="ENSOANT00000072379.1">
    <property type="protein sequence ID" value="ENSOANP00000049139.1"/>
    <property type="gene ID" value="ENSOANG00000039636.1"/>
</dbReference>
<dbReference type="PROSITE" id="PS00615">
    <property type="entry name" value="C_TYPE_LECTIN_1"/>
    <property type="match status" value="1"/>
</dbReference>
<organism evidence="6 7">
    <name type="scientific">Ornithorhynchus anatinus</name>
    <name type="common">Duckbill platypus</name>
    <dbReference type="NCBI Taxonomy" id="9258"/>
    <lineage>
        <taxon>Eukaryota</taxon>
        <taxon>Metazoa</taxon>
        <taxon>Chordata</taxon>
        <taxon>Craniata</taxon>
        <taxon>Vertebrata</taxon>
        <taxon>Euteleostomi</taxon>
        <taxon>Mammalia</taxon>
        <taxon>Monotremata</taxon>
        <taxon>Ornithorhynchidae</taxon>
        <taxon>Ornithorhynchus</taxon>
    </lineage>
</organism>
<dbReference type="CDD" id="cd03590">
    <property type="entry name" value="CLECT_DC-SIGN_like"/>
    <property type="match status" value="1"/>
</dbReference>
<evidence type="ECO:0000256" key="4">
    <source>
        <dbReference type="SAM" id="Phobius"/>
    </source>
</evidence>
<dbReference type="PANTHER" id="PTHR22803">
    <property type="entry name" value="MANNOSE, PHOSPHOLIPASE, LECTIN RECEPTOR RELATED"/>
    <property type="match status" value="1"/>
</dbReference>
<dbReference type="InterPro" id="IPR016187">
    <property type="entry name" value="CTDL_fold"/>
</dbReference>
<dbReference type="GO" id="GO:0006955">
    <property type="term" value="P:immune response"/>
    <property type="evidence" value="ECO:0000318"/>
    <property type="project" value="GO_Central"/>
</dbReference>
<feature type="transmembrane region" description="Helical" evidence="4">
    <location>
        <begin position="95"/>
        <end position="115"/>
    </location>
</feature>
<keyword evidence="4" id="KW-0812">Transmembrane</keyword>
<dbReference type="InterPro" id="IPR016186">
    <property type="entry name" value="C-type_lectin-like/link_sf"/>
</dbReference>
<sequence length="365" mass="41705">MDYQEDVTYADLKFPPKLEPRNGKKPGALLVPLTSHPALRYSSPTFNPSAGPEFPPRNRSESHGNLGLGRRGNDLTDALPPPAPSPLKNPTLRTWIVPGIILSSLVVVVISLIIVCSRLSTSHTCLSEKFTHLLGNYTHLSNSYSHLSDNYTHLSDNCTHLSGRYTHLSDSHRDLSEELSNLRDNHTHLIGDYTKLRDRIQRVENRLSKLVTWAQGLDHCGLQKSEPPYLSCLSCPAKWILFRQNCYLFSENSESWRGSVDRCQDLQSTLVTIIDQMEQVFLSLQAARRIYWIGLTDEYHEGQWTWVNSHIFQKGYWAPAQPDNYLSDENCVSLGEKEGFDNWNDAQCSKRYHYICKKEAERMQL</sequence>
<accession>A0A6I8P8M8</accession>
<dbReference type="GO" id="GO:0030246">
    <property type="term" value="F:carbohydrate binding"/>
    <property type="evidence" value="ECO:0000318"/>
    <property type="project" value="GO_Central"/>
</dbReference>
<dbReference type="GeneID" id="103168530"/>
<dbReference type="OMA" id="RRIYWIG"/>
<keyword evidence="4" id="KW-0472">Membrane</keyword>
<keyword evidence="2" id="KW-1015">Disulfide bond</keyword>
<proteinExistence type="predicted"/>
<evidence type="ECO:0000256" key="3">
    <source>
        <dbReference type="SAM" id="MobiDB-lite"/>
    </source>
</evidence>
<gene>
    <name evidence="6" type="primary">LOC103168530</name>
</gene>
<dbReference type="InParanoid" id="A0A6I8P8M8"/>
<dbReference type="InterPro" id="IPR018378">
    <property type="entry name" value="C-type_lectin_CS"/>
</dbReference>
<dbReference type="GO" id="GO:0038187">
    <property type="term" value="F:pattern recognition receptor activity"/>
    <property type="evidence" value="ECO:0000318"/>
    <property type="project" value="GO_Central"/>
</dbReference>
<keyword evidence="7" id="KW-1185">Reference proteome</keyword>
<keyword evidence="1" id="KW-0430">Lectin</keyword>
<reference evidence="6" key="3">
    <citation type="submission" date="2025-09" db="UniProtKB">
        <authorList>
            <consortium name="Ensembl"/>
        </authorList>
    </citation>
    <scope>IDENTIFICATION</scope>
    <source>
        <strain evidence="6">Glennie</strain>
    </source>
</reference>
<dbReference type="PROSITE" id="PS50041">
    <property type="entry name" value="C_TYPE_LECTIN_2"/>
    <property type="match status" value="1"/>
</dbReference>
<evidence type="ECO:0000259" key="5">
    <source>
        <dbReference type="PROSITE" id="PS50041"/>
    </source>
</evidence>
<dbReference type="Bgee" id="ENSOANG00000039636">
    <property type="expression patterns" value="Expressed in liver and 4 other cell types or tissues"/>
</dbReference>
<name>A0A6I8P8M8_ORNAN</name>
<evidence type="ECO:0000313" key="6">
    <source>
        <dbReference type="Ensembl" id="ENSOANP00000049139.1"/>
    </source>
</evidence>
<evidence type="ECO:0000256" key="2">
    <source>
        <dbReference type="ARBA" id="ARBA00023157"/>
    </source>
</evidence>
<dbReference type="AlphaFoldDB" id="A0A6I8P8M8"/>
<dbReference type="RefSeq" id="XP_028905865.1">
    <property type="nucleotide sequence ID" value="XM_029050032.1"/>
</dbReference>
<dbReference type="InterPro" id="IPR001304">
    <property type="entry name" value="C-type_lectin-like"/>
</dbReference>
<feature type="domain" description="C-type lectin" evidence="5">
    <location>
        <begin position="242"/>
        <end position="357"/>
    </location>
</feature>
<keyword evidence="4" id="KW-1133">Transmembrane helix</keyword>
<dbReference type="Gene3D" id="3.10.100.10">
    <property type="entry name" value="Mannose-Binding Protein A, subunit A"/>
    <property type="match status" value="1"/>
</dbReference>
<dbReference type="Pfam" id="PF00059">
    <property type="entry name" value="Lectin_C"/>
    <property type="match status" value="1"/>
</dbReference>
<dbReference type="OrthoDB" id="2142683at2759"/>
<dbReference type="SMART" id="SM00034">
    <property type="entry name" value="CLECT"/>
    <property type="match status" value="1"/>
</dbReference>
<dbReference type="InterPro" id="IPR033989">
    <property type="entry name" value="CD209-like_CTLD"/>
</dbReference>
<dbReference type="KEGG" id="oaa:103168530"/>
<protein>
    <recommendedName>
        <fullName evidence="5">C-type lectin domain-containing protein</fullName>
    </recommendedName>
</protein>
<dbReference type="GO" id="GO:0009897">
    <property type="term" value="C:external side of plasma membrane"/>
    <property type="evidence" value="ECO:0000318"/>
    <property type="project" value="GO_Central"/>
</dbReference>